<feature type="transmembrane region" description="Helical" evidence="1">
    <location>
        <begin position="7"/>
        <end position="28"/>
    </location>
</feature>
<evidence type="ECO:0000313" key="2">
    <source>
        <dbReference type="EMBL" id="CAD8161045.1"/>
    </source>
</evidence>
<dbReference type="OrthoDB" id="301692at2759"/>
<keyword evidence="1" id="KW-0472">Membrane</keyword>
<evidence type="ECO:0000256" key="1">
    <source>
        <dbReference type="SAM" id="Phobius"/>
    </source>
</evidence>
<keyword evidence="1" id="KW-0812">Transmembrane</keyword>
<accession>A0A8S1U7A7</accession>
<evidence type="ECO:0000313" key="3">
    <source>
        <dbReference type="Proteomes" id="UP000683925"/>
    </source>
</evidence>
<sequence length="262" mass="29516">MGLISYYCLLVVVFIALIIYDLLFYTTYQNDVCPPIEYTDASADETTTDENAAGNRILNLMDQNIDEFINSQLATQDETTTDETTTDETATDEATTSSSAFANQLVTLPFIIILLYCGVIGLIMLAMLGIYCFGKMPSEKFGNLNMCWACLGIYVRNFAVLTRLLSWVGILLMAIHAIITITNEECQDAVHEYKQNRKIYRVEGAMYDSSILLIIVNLCFWGATHCLLPSLKLFIDAESFLYEPFDRTKGLAYWFCCIMLGP</sequence>
<gene>
    <name evidence="2" type="ORF">POCTA_138.1.T0390166</name>
</gene>
<dbReference type="EMBL" id="CAJJDP010000039">
    <property type="protein sequence ID" value="CAD8161045.1"/>
    <property type="molecule type" value="Genomic_DNA"/>
</dbReference>
<dbReference type="AlphaFoldDB" id="A0A8S1U7A7"/>
<protein>
    <submittedName>
        <fullName evidence="2">Uncharacterized protein</fullName>
    </submittedName>
</protein>
<name>A0A8S1U7A7_PAROT</name>
<dbReference type="Proteomes" id="UP000683925">
    <property type="component" value="Unassembled WGS sequence"/>
</dbReference>
<dbReference type="OMA" id="VCPPIEY"/>
<keyword evidence="3" id="KW-1185">Reference proteome</keyword>
<feature type="transmembrane region" description="Helical" evidence="1">
    <location>
        <begin position="141"/>
        <end position="158"/>
    </location>
</feature>
<comment type="caution">
    <text evidence="2">The sequence shown here is derived from an EMBL/GenBank/DDBJ whole genome shotgun (WGS) entry which is preliminary data.</text>
</comment>
<organism evidence="2 3">
    <name type="scientific">Paramecium octaurelia</name>
    <dbReference type="NCBI Taxonomy" id="43137"/>
    <lineage>
        <taxon>Eukaryota</taxon>
        <taxon>Sar</taxon>
        <taxon>Alveolata</taxon>
        <taxon>Ciliophora</taxon>
        <taxon>Intramacronucleata</taxon>
        <taxon>Oligohymenophorea</taxon>
        <taxon>Peniculida</taxon>
        <taxon>Parameciidae</taxon>
        <taxon>Paramecium</taxon>
    </lineage>
</organism>
<keyword evidence="1" id="KW-1133">Transmembrane helix</keyword>
<reference evidence="2" key="1">
    <citation type="submission" date="2021-01" db="EMBL/GenBank/DDBJ databases">
        <authorList>
            <consortium name="Genoscope - CEA"/>
            <person name="William W."/>
        </authorList>
    </citation>
    <scope>NUCLEOTIDE SEQUENCE</scope>
</reference>
<feature type="transmembrane region" description="Helical" evidence="1">
    <location>
        <begin position="204"/>
        <end position="223"/>
    </location>
</feature>
<feature type="transmembrane region" description="Helical" evidence="1">
    <location>
        <begin position="164"/>
        <end position="183"/>
    </location>
</feature>
<proteinExistence type="predicted"/>
<feature type="transmembrane region" description="Helical" evidence="1">
    <location>
        <begin position="110"/>
        <end position="134"/>
    </location>
</feature>